<comment type="subcellular location">
    <subcellularLocation>
        <location evidence="2">Host cell membrane</location>
        <topology evidence="2">Single-pass type II membrane protein</topology>
    </subcellularLocation>
    <subcellularLocation>
        <location evidence="1">Virion membrane</location>
        <topology evidence="1">Single-pass type II membrane protein</topology>
    </subcellularLocation>
</comment>
<evidence type="ECO:0000256" key="17">
    <source>
        <dbReference type="PIRSR" id="PIRSR001072-2"/>
    </source>
</evidence>
<keyword evidence="22" id="KW-1185">Reference proteome</keyword>
<evidence type="ECO:0000256" key="16">
    <source>
        <dbReference type="ARBA" id="ARBA00023296"/>
    </source>
</evidence>
<dbReference type="PIRSF" id="PIRSF001072">
    <property type="entry name" value="Hemagglut-neuramid_paramyxoV"/>
    <property type="match status" value="1"/>
</dbReference>
<evidence type="ECO:0000256" key="3">
    <source>
        <dbReference type="ARBA" id="ARBA00007701"/>
    </source>
</evidence>
<evidence type="ECO:0007829" key="23">
    <source>
        <dbReference type="PDB" id="5NOP"/>
    </source>
</evidence>
<name>W8TIR7_9MONO</name>
<dbReference type="GO" id="GO:0020002">
    <property type="term" value="C:host cell plasma membrane"/>
    <property type="evidence" value="ECO:0007669"/>
    <property type="project" value="UniProtKB-SubCell"/>
</dbReference>
<dbReference type="PDB" id="5NOP">
    <property type="method" value="X-ray"/>
    <property type="resolution" value="1.94 A"/>
    <property type="chains" value="A/B=166-625"/>
</dbReference>
<keyword evidence="4" id="KW-1032">Host cell membrane</keyword>
<keyword evidence="15" id="KW-0325">Glycoprotein</keyword>
<keyword evidence="11 18" id="KW-0261">Viral envelope protein</keyword>
<dbReference type="CDD" id="cd15464">
    <property type="entry name" value="HN_like"/>
    <property type="match status" value="1"/>
</dbReference>
<sequence length="625" mass="69105">MATNRDNTITSAEVSQEDKVKKYYGVETAEKVADSISGNKVFILMNTLLILTGAIITITLNITNLTAAKSQQNMLKIIQDDVNAKLEMFVNLDQLVKGEIKPKVSLINTAVSVSIPGQISNLQTKFLQKYVYLEESITKQCTCNPLSGIFPTSGPTYPPTDKPDDDTTDDDKVDTTIKPIEYPKPDGCNRTGDHFTMEPGANFYTVPNLGPASSNSDECYTNPSFSIGSSIYMFSQEIRKTDCTAGEILSIQIVLGRIVDKGQQGPQASPLLVWAVPNPKIINSCAVAAGDEMGWVLCSVTLTAASGEPIPHMFDGFWLYKLEPDTEVVSYRITGYAYLLDKQYDSVFIGKGGGIQKGNDLYFQMYGLSRNRQSFKALCEHGSCLGTGGGGYQVLCDRAVMSFGSEESLITNAYLKVNDLASGKPVIIGQTFPPSDSYKGSNGRMYTIGDKYGLYLAPSSWNRYLRFGITPDISVRSTTWLKSQDPIMKILSTCTNTDRDMCPEICNTRGYQDIFPLSEDSEYYTYIGITPNNGGTKNFVAVRDSDGHIASIDILQNYYSITSATISCFMYKDEIWCIAITEGKKQKDNPQRIYAHSYKIRQMCYNMKSATVTVGNAKNITIRRY</sequence>
<keyword evidence="6" id="KW-0945">Host-virus interaction</keyword>
<keyword evidence="12" id="KW-0735">Signal-anchor</keyword>
<feature type="disulfide bond" evidence="17 23">
    <location>
        <begin position="285"/>
        <end position="298"/>
    </location>
</feature>
<evidence type="ECO:0000256" key="8">
    <source>
        <dbReference type="ARBA" id="ARBA00022804"/>
    </source>
</evidence>
<keyword evidence="13 20" id="KW-1133">Transmembrane helix</keyword>
<dbReference type="InterPro" id="IPR036278">
    <property type="entry name" value="Sialidase_sf"/>
</dbReference>
<dbReference type="Gene3D" id="2.120.10.10">
    <property type="match status" value="1"/>
</dbReference>
<evidence type="ECO:0000256" key="2">
    <source>
        <dbReference type="ARBA" id="ARBA00004336"/>
    </source>
</evidence>
<dbReference type="GO" id="GO:0055036">
    <property type="term" value="C:virion membrane"/>
    <property type="evidence" value="ECO:0007669"/>
    <property type="project" value="UniProtKB-SubCell"/>
</dbReference>
<keyword evidence="14 20" id="KW-0472">Membrane</keyword>
<keyword evidence="8" id="KW-1161">Viral attachment to host cell</keyword>
<keyword evidence="16" id="KW-1160">Virus entry into host cell</keyword>
<evidence type="ECO:0000256" key="10">
    <source>
        <dbReference type="ARBA" id="ARBA00022870"/>
    </source>
</evidence>
<evidence type="ECO:0000256" key="15">
    <source>
        <dbReference type="ARBA" id="ARBA00023180"/>
    </source>
</evidence>
<dbReference type="GO" id="GO:0046789">
    <property type="term" value="F:host cell surface receptor binding"/>
    <property type="evidence" value="ECO:0007669"/>
    <property type="project" value="InterPro"/>
</dbReference>
<dbReference type="SUPFAM" id="SSF50939">
    <property type="entry name" value="Sialidases"/>
    <property type="match status" value="1"/>
</dbReference>
<feature type="disulfide bond" evidence="23 24">
    <location>
        <begin position="494"/>
        <end position="506"/>
    </location>
</feature>
<proteinExistence type="evidence at protein level"/>
<dbReference type="GO" id="GO:0019031">
    <property type="term" value="C:viral envelope"/>
    <property type="evidence" value="ECO:0007669"/>
    <property type="project" value="UniProtKB-KW"/>
</dbReference>
<evidence type="ECO:0000256" key="9">
    <source>
        <dbReference type="ARBA" id="ARBA00022844"/>
    </source>
</evidence>
<dbReference type="InterPro" id="IPR016285">
    <property type="entry name" value="Hemagglutn-neuramid"/>
</dbReference>
<evidence type="ECO:0000256" key="11">
    <source>
        <dbReference type="ARBA" id="ARBA00022879"/>
    </source>
</evidence>
<accession>W8TIR7</accession>
<feature type="disulfide bond" evidence="23 24">
    <location>
        <begin position="379"/>
        <end position="396"/>
    </location>
</feature>
<keyword evidence="7 20" id="KW-0812">Transmembrane</keyword>
<dbReference type="PDB" id="8WJB">
    <property type="method" value="X-ray"/>
    <property type="resolution" value="2.75 A"/>
    <property type="chains" value="A/B=187-606"/>
</dbReference>
<evidence type="ECO:0000313" key="22">
    <source>
        <dbReference type="Proteomes" id="UP000131827"/>
    </source>
</evidence>
<feature type="region of interest" description="Disordered" evidence="19">
    <location>
        <begin position="152"/>
        <end position="189"/>
    </location>
</feature>
<evidence type="ECO:0000256" key="5">
    <source>
        <dbReference type="ARBA" id="ARBA00022546"/>
    </source>
</evidence>
<reference evidence="24" key="3">
    <citation type="journal article" date="2024" name="Structure">
        <title>Structural insights into the Langya virus attachment glycoprotein.</title>
        <authorList>
            <person name="Wang C."/>
            <person name="Li M."/>
            <person name="Wang Y."/>
            <person name="Ding Q."/>
            <person name="Fan S."/>
            <person name="Lan J."/>
        </authorList>
    </citation>
    <scope>X-RAY CRYSTALLOGRAPHY (2.75 ANGSTROMS) OF 187-606</scope>
    <scope>DISULFIDE BONDS</scope>
</reference>
<dbReference type="Proteomes" id="UP000131827">
    <property type="component" value="Segment"/>
</dbReference>
<feature type="disulfide bond" evidence="17 23">
    <location>
        <begin position="568"/>
        <end position="577"/>
    </location>
</feature>
<feature type="disulfide bond" evidence="23 24">
    <location>
        <begin position="188"/>
        <end position="604"/>
    </location>
</feature>
<evidence type="ECO:0000256" key="20">
    <source>
        <dbReference type="SAM" id="Phobius"/>
    </source>
</evidence>
<evidence type="ECO:0000256" key="6">
    <source>
        <dbReference type="ARBA" id="ARBA00022581"/>
    </source>
</evidence>
<reference evidence="23" key="2">
    <citation type="journal article" date="2017" name="Nat. Commun.">
        <title>Idiosyncratic Mojiang virus attachment glycoprotein directs a host-cell entry pathway distinct from genetically related henipaviruses.</title>
        <authorList>
            <person name="Rissanen I."/>
            <person name="Ahmed A.A."/>
            <person name="Azarm K."/>
            <person name="Beaty S."/>
            <person name="Hong P."/>
            <person name="Nambulli S."/>
            <person name="Duprex W.P."/>
            <person name="Lee B."/>
            <person name="Bowden T.A."/>
        </authorList>
    </citation>
    <scope>X-RAY CRYSTALLOGRAPHY (1.94 ANGSTROMS) OF 166-625</scope>
    <scope>DISULFIDE BONDS</scope>
</reference>
<evidence type="ECO:0000256" key="19">
    <source>
        <dbReference type="SAM" id="MobiDB-lite"/>
    </source>
</evidence>
<reference evidence="21 22" key="1">
    <citation type="journal article" date="2014" name="Emerg. Infect. Dis.">
        <title>Novel Henipa-like virus, Mojiang Paramyxovirus, in rats, China, 2012.</title>
        <authorList>
            <person name="Wu Z."/>
            <person name="Yang L."/>
            <person name="Yang F."/>
            <person name="Ren X."/>
            <person name="Jiang J."/>
            <person name="Dong J."/>
            <person name="Sun L."/>
            <person name="Zhu Y."/>
            <person name="Zhou H."/>
            <person name="Jin Q."/>
        </authorList>
    </citation>
    <scope>NUCLEOTIDE SEQUENCE [LARGE SCALE GENOMIC DNA]</scope>
    <source>
        <strain evidence="21">Tongguan1</strain>
    </source>
</reference>
<keyword evidence="10" id="KW-1043">Host membrane</keyword>
<keyword evidence="23 24" id="KW-0002">3D-structure</keyword>
<dbReference type="OrthoDB" id="12739at10239"/>
<feature type="disulfide bond" evidence="23 24">
    <location>
        <begin position="384"/>
        <end position="502"/>
    </location>
</feature>
<evidence type="ECO:0000256" key="14">
    <source>
        <dbReference type="ARBA" id="ARBA00023136"/>
    </source>
</evidence>
<dbReference type="EMBL" id="KF278639">
    <property type="protein sequence ID" value="AHM23777.1"/>
    <property type="molecule type" value="Viral_cRNA"/>
</dbReference>
<evidence type="ECO:0000256" key="12">
    <source>
        <dbReference type="ARBA" id="ARBA00022968"/>
    </source>
</evidence>
<dbReference type="PDBsum" id="5NOP"/>
<dbReference type="RefSeq" id="YP_009094095.1">
    <property type="nucleotide sequence ID" value="NC_025352.1"/>
</dbReference>
<keyword evidence="9" id="KW-0946">Virion</keyword>
<evidence type="ECO:0000256" key="7">
    <source>
        <dbReference type="ARBA" id="ARBA00022692"/>
    </source>
</evidence>
<evidence type="ECO:0000256" key="1">
    <source>
        <dbReference type="ARBA" id="ARBA00004208"/>
    </source>
</evidence>
<dbReference type="GO" id="GO:0046718">
    <property type="term" value="P:symbiont entry into host cell"/>
    <property type="evidence" value="ECO:0007669"/>
    <property type="project" value="UniProtKB-KW"/>
</dbReference>
<evidence type="ECO:0000256" key="18">
    <source>
        <dbReference type="RuleBase" id="RU004216"/>
    </source>
</evidence>
<dbReference type="SMR" id="W8TIR7"/>
<dbReference type="KEGG" id="vg:20964673"/>
<keyword evidence="5 18" id="KW-0348">Hemagglutinin</keyword>
<evidence type="ECO:0000256" key="13">
    <source>
        <dbReference type="ARBA" id="ARBA00022989"/>
    </source>
</evidence>
<protein>
    <submittedName>
        <fullName evidence="21">Attachment glycoprotein</fullName>
    </submittedName>
</protein>
<comment type="similarity">
    <text evidence="3 18">Belongs to the paramyxoviruses hemagglutinin-neuraminidase family.</text>
</comment>
<keyword evidence="17" id="KW-1015">Disulfide bond</keyword>
<evidence type="ECO:0007829" key="24">
    <source>
        <dbReference type="PDB" id="8WJB"/>
    </source>
</evidence>
<dbReference type="GO" id="GO:0019062">
    <property type="term" value="P:virion attachment to host cell"/>
    <property type="evidence" value="ECO:0007669"/>
    <property type="project" value="UniProtKB-KW"/>
</dbReference>
<evidence type="ECO:0000256" key="4">
    <source>
        <dbReference type="ARBA" id="ARBA00022511"/>
    </source>
</evidence>
<dbReference type="GeneID" id="20964673"/>
<organism evidence="21 22">
    <name type="scientific">Mojiang virus</name>
    <dbReference type="NCBI Taxonomy" id="1474807"/>
    <lineage>
        <taxon>Viruses</taxon>
        <taxon>Riboviria</taxon>
        <taxon>Orthornavirae</taxon>
        <taxon>Negarnaviricota</taxon>
        <taxon>Haploviricotina</taxon>
        <taxon>Monjiviricetes</taxon>
        <taxon>Mononegavirales</taxon>
        <taxon>Paramyxoviridae</taxon>
        <taxon>Orthoparamyxovirinae</taxon>
        <taxon>Parahenipavirus</taxon>
        <taxon>Parahenipavirus mojiangense</taxon>
    </lineage>
</organism>
<gene>
    <name evidence="21" type="primary">G</name>
    <name evidence="21" type="ORF">MojVGP5</name>
</gene>
<feature type="compositionally biased region" description="Acidic residues" evidence="19">
    <location>
        <begin position="163"/>
        <end position="172"/>
    </location>
</feature>
<dbReference type="InterPro" id="IPR000665">
    <property type="entry name" value="Hemagglutn/HN"/>
</dbReference>
<feature type="disulfide bond" evidence="17 23">
    <location>
        <begin position="219"/>
        <end position="243"/>
    </location>
</feature>
<evidence type="ECO:0000313" key="21">
    <source>
        <dbReference type="EMBL" id="AHM23777.1"/>
    </source>
</evidence>
<dbReference type="Pfam" id="PF00423">
    <property type="entry name" value="HN"/>
    <property type="match status" value="1"/>
</dbReference>
<dbReference type="GO" id="GO:0004308">
    <property type="term" value="F:exo-alpha-sialidase activity"/>
    <property type="evidence" value="ECO:0007669"/>
    <property type="project" value="InterPro"/>
</dbReference>
<feature type="transmembrane region" description="Helical" evidence="20">
    <location>
        <begin position="41"/>
        <end position="62"/>
    </location>
</feature>